<accession>A0A0L0VV41</accession>
<feature type="compositionally biased region" description="Basic and acidic residues" evidence="1">
    <location>
        <begin position="383"/>
        <end position="400"/>
    </location>
</feature>
<comment type="caution">
    <text evidence="2">The sequence shown here is derived from an EMBL/GenBank/DDBJ whole genome shotgun (WGS) entry which is preliminary data.</text>
</comment>
<evidence type="ECO:0000256" key="1">
    <source>
        <dbReference type="SAM" id="MobiDB-lite"/>
    </source>
</evidence>
<organism evidence="2 3">
    <name type="scientific">Puccinia striiformis f. sp. tritici PST-78</name>
    <dbReference type="NCBI Taxonomy" id="1165861"/>
    <lineage>
        <taxon>Eukaryota</taxon>
        <taxon>Fungi</taxon>
        <taxon>Dikarya</taxon>
        <taxon>Basidiomycota</taxon>
        <taxon>Pucciniomycotina</taxon>
        <taxon>Pucciniomycetes</taxon>
        <taxon>Pucciniales</taxon>
        <taxon>Pucciniaceae</taxon>
        <taxon>Puccinia</taxon>
    </lineage>
</organism>
<feature type="region of interest" description="Disordered" evidence="1">
    <location>
        <begin position="63"/>
        <end position="104"/>
    </location>
</feature>
<dbReference type="AlphaFoldDB" id="A0A0L0VV41"/>
<evidence type="ECO:0000313" key="2">
    <source>
        <dbReference type="EMBL" id="KNF03131.1"/>
    </source>
</evidence>
<sequence length="400" mass="44684">MIGPLIIVILCHSAYLNIFTVILNAPAGVVAPSPIIVKGVESVAHDSSGVTFAGSQKLAGAEHLSRPASGKGFESVVHESSGVNPADSRNLVGGGEGLGRSDAKGEVKVSDEETLVGLMETRQNEVIKAKEDMKRNGPRKAESKYADSNGLEKLAIIKTALKERRLEERWFSFSNMYRMIFKNSQWKQDRLYLKLKNLRDFSPIERVEPLEAQWAIRRLSFLEYRGFDFSKEEGQLIEKLSKQVKQMVPSQEKIKFELSKEDKELIDNIAWERVVQRKIQEIGPKIEVFKRIAHAGDGNGYAHDINDVLKAMINIISADNAQWSPQMTRLLNKIKSLKTDGDQADLRLSGKNEKAMKEVFATNFRISLEPEMKQIEMAAAAEDSARQAAEDSARQAAKEA</sequence>
<reference evidence="3" key="1">
    <citation type="submission" date="2014-03" db="EMBL/GenBank/DDBJ databases">
        <title>The Genome Sequence of Puccinia striiformis f. sp. tritici PST-78.</title>
        <authorList>
            <consortium name="The Broad Institute Genome Sequencing Platform"/>
            <person name="Cuomo C."/>
            <person name="Hulbert S."/>
            <person name="Chen X."/>
            <person name="Walker B."/>
            <person name="Young S.K."/>
            <person name="Zeng Q."/>
            <person name="Gargeya S."/>
            <person name="Fitzgerald M."/>
            <person name="Haas B."/>
            <person name="Abouelleil A."/>
            <person name="Alvarado L."/>
            <person name="Arachchi H.M."/>
            <person name="Berlin A.M."/>
            <person name="Chapman S.B."/>
            <person name="Goldberg J."/>
            <person name="Griggs A."/>
            <person name="Gujja S."/>
            <person name="Hansen M."/>
            <person name="Howarth C."/>
            <person name="Imamovic A."/>
            <person name="Larimer J."/>
            <person name="McCowan C."/>
            <person name="Montmayeur A."/>
            <person name="Murphy C."/>
            <person name="Neiman D."/>
            <person name="Pearson M."/>
            <person name="Priest M."/>
            <person name="Roberts A."/>
            <person name="Saif S."/>
            <person name="Shea T."/>
            <person name="Sisk P."/>
            <person name="Sykes S."/>
            <person name="Wortman J."/>
            <person name="Nusbaum C."/>
            <person name="Birren B."/>
        </authorList>
    </citation>
    <scope>NUCLEOTIDE SEQUENCE [LARGE SCALE GENOMIC DNA]</scope>
    <source>
        <strain evidence="3">race PST-78</strain>
    </source>
</reference>
<proteinExistence type="predicted"/>
<keyword evidence="3" id="KW-1185">Reference proteome</keyword>
<name>A0A0L0VV41_9BASI</name>
<gene>
    <name evidence="2" type="ORF">PSTG_03716</name>
</gene>
<protein>
    <submittedName>
        <fullName evidence="2">Uncharacterized protein</fullName>
    </submittedName>
</protein>
<dbReference type="Proteomes" id="UP000054564">
    <property type="component" value="Unassembled WGS sequence"/>
</dbReference>
<feature type="region of interest" description="Disordered" evidence="1">
    <location>
        <begin position="378"/>
        <end position="400"/>
    </location>
</feature>
<dbReference type="EMBL" id="AJIL01000019">
    <property type="protein sequence ID" value="KNF03131.1"/>
    <property type="molecule type" value="Genomic_DNA"/>
</dbReference>
<evidence type="ECO:0000313" key="3">
    <source>
        <dbReference type="Proteomes" id="UP000054564"/>
    </source>
</evidence>
<dbReference type="OrthoDB" id="10325491at2759"/>